<evidence type="ECO:0000313" key="2">
    <source>
        <dbReference type="EMBL" id="KIN95123.1"/>
    </source>
</evidence>
<dbReference type="AlphaFoldDB" id="A0A0C3NI69"/>
<accession>A0A0C3NI69</accession>
<dbReference type="EMBL" id="KN832076">
    <property type="protein sequence ID" value="KIN95123.1"/>
    <property type="molecule type" value="Genomic_DNA"/>
</dbReference>
<evidence type="ECO:0000313" key="3">
    <source>
        <dbReference type="Proteomes" id="UP000054217"/>
    </source>
</evidence>
<dbReference type="HOGENOM" id="CLU_3069655_0_0_1"/>
<organism evidence="2 3">
    <name type="scientific">Pisolithus tinctorius Marx 270</name>
    <dbReference type="NCBI Taxonomy" id="870435"/>
    <lineage>
        <taxon>Eukaryota</taxon>
        <taxon>Fungi</taxon>
        <taxon>Dikarya</taxon>
        <taxon>Basidiomycota</taxon>
        <taxon>Agaricomycotina</taxon>
        <taxon>Agaricomycetes</taxon>
        <taxon>Agaricomycetidae</taxon>
        <taxon>Boletales</taxon>
        <taxon>Sclerodermatineae</taxon>
        <taxon>Pisolithaceae</taxon>
        <taxon>Pisolithus</taxon>
    </lineage>
</organism>
<reference evidence="2 3" key="1">
    <citation type="submission" date="2014-04" db="EMBL/GenBank/DDBJ databases">
        <authorList>
            <consortium name="DOE Joint Genome Institute"/>
            <person name="Kuo A."/>
            <person name="Kohler A."/>
            <person name="Costa M.D."/>
            <person name="Nagy L.G."/>
            <person name="Floudas D."/>
            <person name="Copeland A."/>
            <person name="Barry K.W."/>
            <person name="Cichocki N."/>
            <person name="Veneault-Fourrey C."/>
            <person name="LaButti K."/>
            <person name="Lindquist E.A."/>
            <person name="Lipzen A."/>
            <person name="Lundell T."/>
            <person name="Morin E."/>
            <person name="Murat C."/>
            <person name="Sun H."/>
            <person name="Tunlid A."/>
            <person name="Henrissat B."/>
            <person name="Grigoriev I.V."/>
            <person name="Hibbett D.S."/>
            <person name="Martin F."/>
            <person name="Nordberg H.P."/>
            <person name="Cantor M.N."/>
            <person name="Hua S.X."/>
        </authorList>
    </citation>
    <scope>NUCLEOTIDE SEQUENCE [LARGE SCALE GENOMIC DNA]</scope>
    <source>
        <strain evidence="2 3">Marx 270</strain>
    </source>
</reference>
<proteinExistence type="predicted"/>
<dbReference type="Proteomes" id="UP000054217">
    <property type="component" value="Unassembled WGS sequence"/>
</dbReference>
<evidence type="ECO:0000256" key="1">
    <source>
        <dbReference type="SAM" id="MobiDB-lite"/>
    </source>
</evidence>
<reference evidence="3" key="2">
    <citation type="submission" date="2015-01" db="EMBL/GenBank/DDBJ databases">
        <title>Evolutionary Origins and Diversification of the Mycorrhizal Mutualists.</title>
        <authorList>
            <consortium name="DOE Joint Genome Institute"/>
            <consortium name="Mycorrhizal Genomics Consortium"/>
            <person name="Kohler A."/>
            <person name="Kuo A."/>
            <person name="Nagy L.G."/>
            <person name="Floudas D."/>
            <person name="Copeland A."/>
            <person name="Barry K.W."/>
            <person name="Cichocki N."/>
            <person name="Veneault-Fourrey C."/>
            <person name="LaButti K."/>
            <person name="Lindquist E.A."/>
            <person name="Lipzen A."/>
            <person name="Lundell T."/>
            <person name="Morin E."/>
            <person name="Murat C."/>
            <person name="Riley R."/>
            <person name="Ohm R."/>
            <person name="Sun H."/>
            <person name="Tunlid A."/>
            <person name="Henrissat B."/>
            <person name="Grigoriev I.V."/>
            <person name="Hibbett D.S."/>
            <person name="Martin F."/>
        </authorList>
    </citation>
    <scope>NUCLEOTIDE SEQUENCE [LARGE SCALE GENOMIC DNA]</scope>
    <source>
        <strain evidence="3">Marx 270</strain>
    </source>
</reference>
<dbReference type="InParanoid" id="A0A0C3NI69"/>
<protein>
    <submittedName>
        <fullName evidence="2">Uncharacterized protein</fullName>
    </submittedName>
</protein>
<gene>
    <name evidence="2" type="ORF">M404DRAFT_34447</name>
</gene>
<keyword evidence="3" id="KW-1185">Reference proteome</keyword>
<name>A0A0C3NI69_PISTI</name>
<sequence>MQMKTKGLMRRKTVGREQSSFAQERVFSARVQHSGFRHISTISKDIDSIPMLT</sequence>
<feature type="region of interest" description="Disordered" evidence="1">
    <location>
        <begin position="1"/>
        <end position="21"/>
    </location>
</feature>